<dbReference type="Proteomes" id="UP000500938">
    <property type="component" value="Chromosome"/>
</dbReference>
<evidence type="ECO:0000256" key="2">
    <source>
        <dbReference type="ARBA" id="ARBA00051722"/>
    </source>
</evidence>
<dbReference type="Gene3D" id="3.40.50.2300">
    <property type="match status" value="1"/>
</dbReference>
<evidence type="ECO:0000313" key="5">
    <source>
        <dbReference type="Proteomes" id="UP000500938"/>
    </source>
</evidence>
<reference evidence="4 5" key="1">
    <citation type="submission" date="2020-05" db="EMBL/GenBank/DDBJ databases">
        <title>Complete genome sequence of Gemmatimonas greenlandica TET16.</title>
        <authorList>
            <person name="Zeng Y."/>
        </authorList>
    </citation>
    <scope>NUCLEOTIDE SEQUENCE [LARGE SCALE GENOMIC DNA]</scope>
    <source>
        <strain evidence="4 5">TET16</strain>
    </source>
</reference>
<dbReference type="InterPro" id="IPR023485">
    <property type="entry name" value="Ptyr_pPase"/>
</dbReference>
<keyword evidence="5" id="KW-1185">Reference proteome</keyword>
<dbReference type="InterPro" id="IPR050438">
    <property type="entry name" value="LMW_PTPase"/>
</dbReference>
<sequence>MHLLFVCTGNTCRSPLAEAIARRMIADRGITDLTVGSAGTSAWADAPASDGALLVALEHGIDLGDHRSRPLAQELVSGAQLILTMGPHHLDRAEALGGTGRSWLLTDFSGGTPRPVSDPFGGDLDVYRATFVELEQAIGPVLDRIVADRSRSAH</sequence>
<evidence type="ECO:0000259" key="3">
    <source>
        <dbReference type="SMART" id="SM00226"/>
    </source>
</evidence>
<dbReference type="RefSeq" id="WP_171224457.1">
    <property type="nucleotide sequence ID" value="NZ_CP053085.1"/>
</dbReference>
<dbReference type="PANTHER" id="PTHR11717:SF31">
    <property type="entry name" value="LOW MOLECULAR WEIGHT PROTEIN-TYROSINE-PHOSPHATASE ETP-RELATED"/>
    <property type="match status" value="1"/>
</dbReference>
<dbReference type="EMBL" id="CP053085">
    <property type="protein sequence ID" value="QJR35029.1"/>
    <property type="molecule type" value="Genomic_DNA"/>
</dbReference>
<name>A0A6M4IMM6_9BACT</name>
<accession>A0A6M4IMM6</accession>
<dbReference type="EC" id="3.1.3.48" evidence="1"/>
<dbReference type="AlphaFoldDB" id="A0A6M4IMM6"/>
<comment type="catalytic activity">
    <reaction evidence="2">
        <text>O-phospho-L-tyrosyl-[protein] + H2O = L-tyrosyl-[protein] + phosphate</text>
        <dbReference type="Rhea" id="RHEA:10684"/>
        <dbReference type="Rhea" id="RHEA-COMP:10136"/>
        <dbReference type="Rhea" id="RHEA-COMP:20101"/>
        <dbReference type="ChEBI" id="CHEBI:15377"/>
        <dbReference type="ChEBI" id="CHEBI:43474"/>
        <dbReference type="ChEBI" id="CHEBI:46858"/>
        <dbReference type="ChEBI" id="CHEBI:61978"/>
        <dbReference type="EC" id="3.1.3.48"/>
    </reaction>
</comment>
<dbReference type="SUPFAM" id="SSF52788">
    <property type="entry name" value="Phosphotyrosine protein phosphatases I"/>
    <property type="match status" value="1"/>
</dbReference>
<evidence type="ECO:0000256" key="1">
    <source>
        <dbReference type="ARBA" id="ARBA00013064"/>
    </source>
</evidence>
<protein>
    <recommendedName>
        <fullName evidence="1">protein-tyrosine-phosphatase</fullName>
        <ecNumber evidence="1">3.1.3.48</ecNumber>
    </recommendedName>
</protein>
<dbReference type="Pfam" id="PF01451">
    <property type="entry name" value="LMWPc"/>
    <property type="match status" value="1"/>
</dbReference>
<feature type="domain" description="Phosphotyrosine protein phosphatase I" evidence="3">
    <location>
        <begin position="1"/>
        <end position="144"/>
    </location>
</feature>
<dbReference type="PANTHER" id="PTHR11717">
    <property type="entry name" value="LOW MOLECULAR WEIGHT PROTEIN TYROSINE PHOSPHATASE"/>
    <property type="match status" value="1"/>
</dbReference>
<organism evidence="4 5">
    <name type="scientific">Gemmatimonas groenlandica</name>
    <dbReference type="NCBI Taxonomy" id="2732249"/>
    <lineage>
        <taxon>Bacteria</taxon>
        <taxon>Pseudomonadati</taxon>
        <taxon>Gemmatimonadota</taxon>
        <taxon>Gemmatimonadia</taxon>
        <taxon>Gemmatimonadales</taxon>
        <taxon>Gemmatimonadaceae</taxon>
        <taxon>Gemmatimonas</taxon>
    </lineage>
</organism>
<evidence type="ECO:0000313" key="4">
    <source>
        <dbReference type="EMBL" id="QJR35029.1"/>
    </source>
</evidence>
<proteinExistence type="predicted"/>
<dbReference type="InterPro" id="IPR036196">
    <property type="entry name" value="Ptyr_pPase_sf"/>
</dbReference>
<dbReference type="GO" id="GO:0004725">
    <property type="term" value="F:protein tyrosine phosphatase activity"/>
    <property type="evidence" value="ECO:0007669"/>
    <property type="project" value="UniProtKB-EC"/>
</dbReference>
<dbReference type="CDD" id="cd16344">
    <property type="entry name" value="LMWPAP"/>
    <property type="match status" value="1"/>
</dbReference>
<dbReference type="SMART" id="SM00226">
    <property type="entry name" value="LMWPc"/>
    <property type="match status" value="1"/>
</dbReference>
<gene>
    <name evidence="4" type="ORF">HKW67_05640</name>
</gene>
<dbReference type="KEGG" id="ggr:HKW67_05640"/>